<keyword evidence="3" id="KW-1185">Reference proteome</keyword>
<feature type="chain" id="PRO_5003240729" evidence="1">
    <location>
        <begin position="25"/>
        <end position="69"/>
    </location>
</feature>
<dbReference type="KEGG" id="dpx:DAPPUDRAFT_236013"/>
<dbReference type="HOGENOM" id="CLU_2778451_0_0_1"/>
<dbReference type="EMBL" id="GL732528">
    <property type="protein sequence ID" value="EFX87233.1"/>
    <property type="molecule type" value="Genomic_DNA"/>
</dbReference>
<dbReference type="InParanoid" id="E9FZP2"/>
<dbReference type="AlphaFoldDB" id="E9FZP2"/>
<keyword evidence="1" id="KW-0732">Signal</keyword>
<evidence type="ECO:0000256" key="1">
    <source>
        <dbReference type="SAM" id="SignalP"/>
    </source>
</evidence>
<proteinExistence type="predicted"/>
<accession>E9FZP2</accession>
<evidence type="ECO:0000313" key="3">
    <source>
        <dbReference type="Proteomes" id="UP000000305"/>
    </source>
</evidence>
<sequence>MLVMNLAVSDLLLMFSLIPEAVYEASFVVDRGNLEISAVRFTLSLVSYQFITSLRPPTVAIAASVLETH</sequence>
<feature type="signal peptide" evidence="1">
    <location>
        <begin position="1"/>
        <end position="24"/>
    </location>
</feature>
<organism evidence="2 3">
    <name type="scientific">Daphnia pulex</name>
    <name type="common">Water flea</name>
    <dbReference type="NCBI Taxonomy" id="6669"/>
    <lineage>
        <taxon>Eukaryota</taxon>
        <taxon>Metazoa</taxon>
        <taxon>Ecdysozoa</taxon>
        <taxon>Arthropoda</taxon>
        <taxon>Crustacea</taxon>
        <taxon>Branchiopoda</taxon>
        <taxon>Diplostraca</taxon>
        <taxon>Cladocera</taxon>
        <taxon>Anomopoda</taxon>
        <taxon>Daphniidae</taxon>
        <taxon>Daphnia</taxon>
    </lineage>
</organism>
<dbReference type="OrthoDB" id="9996086at2759"/>
<evidence type="ECO:0000313" key="2">
    <source>
        <dbReference type="EMBL" id="EFX87233.1"/>
    </source>
</evidence>
<name>E9FZP2_DAPPU</name>
<protein>
    <submittedName>
        <fullName evidence="2">Uncharacterized protein</fullName>
    </submittedName>
</protein>
<dbReference type="Proteomes" id="UP000000305">
    <property type="component" value="Unassembled WGS sequence"/>
</dbReference>
<gene>
    <name evidence="2" type="ORF">DAPPUDRAFT_236013</name>
</gene>
<reference evidence="2 3" key="1">
    <citation type="journal article" date="2011" name="Science">
        <title>The ecoresponsive genome of Daphnia pulex.</title>
        <authorList>
            <person name="Colbourne J.K."/>
            <person name="Pfrender M.E."/>
            <person name="Gilbert D."/>
            <person name="Thomas W.K."/>
            <person name="Tucker A."/>
            <person name="Oakley T.H."/>
            <person name="Tokishita S."/>
            <person name="Aerts A."/>
            <person name="Arnold G.J."/>
            <person name="Basu M.K."/>
            <person name="Bauer D.J."/>
            <person name="Caceres C.E."/>
            <person name="Carmel L."/>
            <person name="Casola C."/>
            <person name="Choi J.H."/>
            <person name="Detter J.C."/>
            <person name="Dong Q."/>
            <person name="Dusheyko S."/>
            <person name="Eads B.D."/>
            <person name="Frohlich T."/>
            <person name="Geiler-Samerotte K.A."/>
            <person name="Gerlach D."/>
            <person name="Hatcher P."/>
            <person name="Jogdeo S."/>
            <person name="Krijgsveld J."/>
            <person name="Kriventseva E.V."/>
            <person name="Kultz D."/>
            <person name="Laforsch C."/>
            <person name="Lindquist E."/>
            <person name="Lopez J."/>
            <person name="Manak J.R."/>
            <person name="Muller J."/>
            <person name="Pangilinan J."/>
            <person name="Patwardhan R.P."/>
            <person name="Pitluck S."/>
            <person name="Pritham E.J."/>
            <person name="Rechtsteiner A."/>
            <person name="Rho M."/>
            <person name="Rogozin I.B."/>
            <person name="Sakarya O."/>
            <person name="Salamov A."/>
            <person name="Schaack S."/>
            <person name="Shapiro H."/>
            <person name="Shiga Y."/>
            <person name="Skalitzky C."/>
            <person name="Smith Z."/>
            <person name="Souvorov A."/>
            <person name="Sung W."/>
            <person name="Tang Z."/>
            <person name="Tsuchiya D."/>
            <person name="Tu H."/>
            <person name="Vos H."/>
            <person name="Wang M."/>
            <person name="Wolf Y.I."/>
            <person name="Yamagata H."/>
            <person name="Yamada T."/>
            <person name="Ye Y."/>
            <person name="Shaw J.R."/>
            <person name="Andrews J."/>
            <person name="Crease T.J."/>
            <person name="Tang H."/>
            <person name="Lucas S.M."/>
            <person name="Robertson H.M."/>
            <person name="Bork P."/>
            <person name="Koonin E.V."/>
            <person name="Zdobnov E.M."/>
            <person name="Grigoriev I.V."/>
            <person name="Lynch M."/>
            <person name="Boore J.L."/>
        </authorList>
    </citation>
    <scope>NUCLEOTIDE SEQUENCE [LARGE SCALE GENOMIC DNA]</scope>
</reference>